<dbReference type="OrthoDB" id="5479527at2759"/>
<dbReference type="AlphaFoldDB" id="A0A3N4KJF4"/>
<dbReference type="Proteomes" id="UP000277580">
    <property type="component" value="Unassembled WGS sequence"/>
</dbReference>
<proteinExistence type="predicted"/>
<organism evidence="2 3">
    <name type="scientific">Morchella conica CCBAS932</name>
    <dbReference type="NCBI Taxonomy" id="1392247"/>
    <lineage>
        <taxon>Eukaryota</taxon>
        <taxon>Fungi</taxon>
        <taxon>Dikarya</taxon>
        <taxon>Ascomycota</taxon>
        <taxon>Pezizomycotina</taxon>
        <taxon>Pezizomycetes</taxon>
        <taxon>Pezizales</taxon>
        <taxon>Morchellaceae</taxon>
        <taxon>Morchella</taxon>
    </lineage>
</organism>
<sequence length="86" mass="8975">MHSPNTNQLTIDGHVLTIPTDPVESVRFIRAQTLASYRSVVAGASTARDQALVFGAAISESTDGRREATVGPPVHEGGAFTTSHGS</sequence>
<gene>
    <name evidence="2" type="ORF">P167DRAFT_537404</name>
</gene>
<reference evidence="2 3" key="1">
    <citation type="journal article" date="2018" name="Nat. Ecol. Evol.">
        <title>Pezizomycetes genomes reveal the molecular basis of ectomycorrhizal truffle lifestyle.</title>
        <authorList>
            <person name="Murat C."/>
            <person name="Payen T."/>
            <person name="Noel B."/>
            <person name="Kuo A."/>
            <person name="Morin E."/>
            <person name="Chen J."/>
            <person name="Kohler A."/>
            <person name="Krizsan K."/>
            <person name="Balestrini R."/>
            <person name="Da Silva C."/>
            <person name="Montanini B."/>
            <person name="Hainaut M."/>
            <person name="Levati E."/>
            <person name="Barry K.W."/>
            <person name="Belfiori B."/>
            <person name="Cichocki N."/>
            <person name="Clum A."/>
            <person name="Dockter R.B."/>
            <person name="Fauchery L."/>
            <person name="Guy J."/>
            <person name="Iotti M."/>
            <person name="Le Tacon F."/>
            <person name="Lindquist E.A."/>
            <person name="Lipzen A."/>
            <person name="Malagnac F."/>
            <person name="Mello A."/>
            <person name="Molinier V."/>
            <person name="Miyauchi S."/>
            <person name="Poulain J."/>
            <person name="Riccioni C."/>
            <person name="Rubini A."/>
            <person name="Sitrit Y."/>
            <person name="Splivallo R."/>
            <person name="Traeger S."/>
            <person name="Wang M."/>
            <person name="Zifcakova L."/>
            <person name="Wipf D."/>
            <person name="Zambonelli A."/>
            <person name="Paolocci F."/>
            <person name="Nowrousian M."/>
            <person name="Ottonello S."/>
            <person name="Baldrian P."/>
            <person name="Spatafora J.W."/>
            <person name="Henrissat B."/>
            <person name="Nagy L.G."/>
            <person name="Aury J.M."/>
            <person name="Wincker P."/>
            <person name="Grigoriev I.V."/>
            <person name="Bonfante P."/>
            <person name="Martin F.M."/>
        </authorList>
    </citation>
    <scope>NUCLEOTIDE SEQUENCE [LARGE SCALE GENOMIC DNA]</scope>
    <source>
        <strain evidence="2 3">CCBAS932</strain>
    </source>
</reference>
<accession>A0A3N4KJF4</accession>
<evidence type="ECO:0000313" key="2">
    <source>
        <dbReference type="EMBL" id="RPB10696.1"/>
    </source>
</evidence>
<name>A0A3N4KJF4_9PEZI</name>
<keyword evidence="3" id="KW-1185">Reference proteome</keyword>
<dbReference type="InParanoid" id="A0A3N4KJF4"/>
<feature type="region of interest" description="Disordered" evidence="1">
    <location>
        <begin position="62"/>
        <end position="86"/>
    </location>
</feature>
<evidence type="ECO:0000256" key="1">
    <source>
        <dbReference type="SAM" id="MobiDB-lite"/>
    </source>
</evidence>
<protein>
    <submittedName>
        <fullName evidence="2">Uncharacterized protein</fullName>
    </submittedName>
</protein>
<dbReference type="EMBL" id="ML119141">
    <property type="protein sequence ID" value="RPB10696.1"/>
    <property type="molecule type" value="Genomic_DNA"/>
</dbReference>
<feature type="non-terminal residue" evidence="2">
    <location>
        <position position="86"/>
    </location>
</feature>
<evidence type="ECO:0000313" key="3">
    <source>
        <dbReference type="Proteomes" id="UP000277580"/>
    </source>
</evidence>